<dbReference type="AlphaFoldDB" id="A0A0Q1AGC8"/>
<proteinExistence type="predicted"/>
<gene>
    <name evidence="3" type="ORF">Clow_01830</name>
</gene>
<evidence type="ECO:0000313" key="3">
    <source>
        <dbReference type="EMBL" id="KQB85697.1"/>
    </source>
</evidence>
<protein>
    <recommendedName>
        <fullName evidence="2">BFN domain-containing protein</fullName>
    </recommendedName>
</protein>
<dbReference type="Pfam" id="PF02577">
    <property type="entry name" value="BFN_dom"/>
    <property type="match status" value="1"/>
</dbReference>
<dbReference type="SUPFAM" id="SSF103256">
    <property type="entry name" value="Hypothetical protein TM0160"/>
    <property type="match status" value="1"/>
</dbReference>
<feature type="region of interest" description="Disordered" evidence="1">
    <location>
        <begin position="170"/>
        <end position="190"/>
    </location>
</feature>
<evidence type="ECO:0000259" key="2">
    <source>
        <dbReference type="PROSITE" id="PS51658"/>
    </source>
</evidence>
<organism evidence="3 4">
    <name type="scientific">Corynebacterium lowii</name>
    <dbReference type="NCBI Taxonomy" id="1544413"/>
    <lineage>
        <taxon>Bacteria</taxon>
        <taxon>Bacillati</taxon>
        <taxon>Actinomycetota</taxon>
        <taxon>Actinomycetes</taxon>
        <taxon>Mycobacteriales</taxon>
        <taxon>Corynebacteriaceae</taxon>
        <taxon>Corynebacterium</taxon>
    </lineage>
</organism>
<dbReference type="PROSITE" id="PS51658">
    <property type="entry name" value="BFN"/>
    <property type="match status" value="1"/>
</dbReference>
<accession>A0A0Q1AGC8</accession>
<feature type="compositionally biased region" description="Basic and acidic residues" evidence="1">
    <location>
        <begin position="181"/>
        <end position="190"/>
    </location>
</feature>
<sequence length="190" mass="20994">MSSVEFHGVHSTGPEDFYCVVLRWVERNRVLPLWISPLAAAEMEARSVGYEPRRPGTIDLLIESLQDRVSEVGITSAFEGVFIATITLHDGTEIDARPSDALMVAQALELPFYVDDDVLTQFSFFISDDALQEYLGVSFGAPEEEREEGESASGDAQADADFERMMRELGVSESDLFGDTDVTKDDNGET</sequence>
<name>A0A0Q1AGC8_9CORY</name>
<dbReference type="OrthoDB" id="9788698at2"/>
<dbReference type="InterPro" id="IPR036104">
    <property type="entry name" value="BFN_sf"/>
</dbReference>
<comment type="caution">
    <text evidence="3">The sequence shown here is derived from an EMBL/GenBank/DDBJ whole genome shotgun (WGS) entry which is preliminary data.</text>
</comment>
<dbReference type="Proteomes" id="UP000050488">
    <property type="component" value="Unassembled WGS sequence"/>
</dbReference>
<keyword evidence="4" id="KW-1185">Reference proteome</keyword>
<dbReference type="GO" id="GO:0004518">
    <property type="term" value="F:nuclease activity"/>
    <property type="evidence" value="ECO:0007669"/>
    <property type="project" value="InterPro"/>
</dbReference>
<reference evidence="3 4" key="1">
    <citation type="submission" date="2015-10" db="EMBL/GenBank/DDBJ databases">
        <title>Corynebacteirum lowii and Corynebacterium oculi species nova, derived from human clinical disease and and emended description of Corynebacterium mastiditis.</title>
        <authorList>
            <person name="Bernard K."/>
            <person name="Pacheco A.L."/>
            <person name="Mcdougall C."/>
            <person name="Burtx T."/>
            <person name="Weibe D."/>
            <person name="Tyler S."/>
            <person name="Olson A.B."/>
            <person name="Cnockaert M."/>
            <person name="Eguchi H."/>
            <person name="Kuwahara T."/>
            <person name="Nakayama-Imaohji H."/>
            <person name="Boudewijins M."/>
            <person name="Van Hoecke F."/>
            <person name="Bernier A.-M."/>
            <person name="Vandamme P."/>
        </authorList>
    </citation>
    <scope>NUCLEOTIDE SEQUENCE [LARGE SCALE GENOMIC DNA]</scope>
    <source>
        <strain evidence="3 4">NML 130206</strain>
    </source>
</reference>
<dbReference type="STRING" id="1544413.Clow_01830"/>
<dbReference type="EMBL" id="LKEV01000006">
    <property type="protein sequence ID" value="KQB85697.1"/>
    <property type="molecule type" value="Genomic_DNA"/>
</dbReference>
<dbReference type="InterPro" id="IPR003729">
    <property type="entry name" value="Bi_nuclease_dom"/>
</dbReference>
<evidence type="ECO:0000313" key="4">
    <source>
        <dbReference type="Proteomes" id="UP000050488"/>
    </source>
</evidence>
<dbReference type="PATRIC" id="fig|1544413.3.peg.1834"/>
<feature type="domain" description="BFN" evidence="2">
    <location>
        <begin position="1"/>
        <end position="126"/>
    </location>
</feature>
<evidence type="ECO:0000256" key="1">
    <source>
        <dbReference type="SAM" id="MobiDB-lite"/>
    </source>
</evidence>
<dbReference type="Gene3D" id="3.10.690.10">
    <property type="entry name" value="Bifunctional nuclease domain"/>
    <property type="match status" value="1"/>
</dbReference>
<dbReference type="RefSeq" id="WP_055178426.1">
    <property type="nucleotide sequence ID" value="NZ_JAUSQY010000001.1"/>
</dbReference>